<dbReference type="InParanoid" id="D4H334"/>
<gene>
    <name evidence="5" type="ordered locus">Dacet_2295</name>
</gene>
<dbReference type="Proteomes" id="UP000002012">
    <property type="component" value="Chromosome"/>
</dbReference>
<keyword evidence="2 4" id="KW-0732">Signal</keyword>
<name>D4H334_DENA2</name>
<dbReference type="InterPro" id="IPR005632">
    <property type="entry name" value="Chaperone_Skp"/>
</dbReference>
<dbReference type="SMART" id="SM00935">
    <property type="entry name" value="OmpH"/>
    <property type="match status" value="1"/>
</dbReference>
<evidence type="ECO:0000256" key="2">
    <source>
        <dbReference type="ARBA" id="ARBA00022729"/>
    </source>
</evidence>
<sequence length="171" mass="20056" precursor="true">MRRVSILVMVIMVAFSANAFAKIGVLDFQQVLKQSESGKEVYNKLQTQADDYDKKLQTLGDKIKNMQDEYTQKESIYKEDTKEKKRTEIQREIRNFNTAKEDYSKELKRLEMRHLKRVQDEVMKIVTDLGKELGYEVILEVQNSAVLYMADSVNITDNVIKRYDNVFKQGK</sequence>
<dbReference type="GO" id="GO:0050821">
    <property type="term" value="P:protein stabilization"/>
    <property type="evidence" value="ECO:0007669"/>
    <property type="project" value="TreeGrafter"/>
</dbReference>
<reference evidence="5 6" key="1">
    <citation type="journal article" date="2010" name="Stand. Genomic Sci.">
        <title>Complete genome sequence of Denitrovibrio acetiphilus type strain (N2460).</title>
        <authorList>
            <person name="Kiss H."/>
            <person name="Lang E."/>
            <person name="Lapidus A."/>
            <person name="Copeland A."/>
            <person name="Nolan M."/>
            <person name="Glavina Del Rio T."/>
            <person name="Chen F."/>
            <person name="Lucas S."/>
            <person name="Tice H."/>
            <person name="Cheng J.F."/>
            <person name="Han C."/>
            <person name="Goodwin L."/>
            <person name="Pitluck S."/>
            <person name="Liolios K."/>
            <person name="Pati A."/>
            <person name="Ivanova N."/>
            <person name="Mavromatis K."/>
            <person name="Chen A."/>
            <person name="Palaniappan K."/>
            <person name="Land M."/>
            <person name="Hauser L."/>
            <person name="Chang Y.J."/>
            <person name="Jeffries C.D."/>
            <person name="Detter J.C."/>
            <person name="Brettin T."/>
            <person name="Spring S."/>
            <person name="Rohde M."/>
            <person name="Goker M."/>
            <person name="Woyke T."/>
            <person name="Bristow J."/>
            <person name="Eisen J.A."/>
            <person name="Markowitz V."/>
            <person name="Hugenholtz P."/>
            <person name="Kyrpides N.C."/>
            <person name="Klenk H.P."/>
        </authorList>
    </citation>
    <scope>NUCLEOTIDE SEQUENCE [LARGE SCALE GENOMIC DNA]</scope>
    <source>
        <strain evidence="6">DSM 12809 / NBRC 114555 / N2460</strain>
    </source>
</reference>
<feature type="chain" id="PRO_5003057962" evidence="4">
    <location>
        <begin position="20"/>
        <end position="171"/>
    </location>
</feature>
<evidence type="ECO:0000313" key="6">
    <source>
        <dbReference type="Proteomes" id="UP000002012"/>
    </source>
</evidence>
<evidence type="ECO:0000256" key="1">
    <source>
        <dbReference type="ARBA" id="ARBA00009091"/>
    </source>
</evidence>
<dbReference type="PANTHER" id="PTHR35089:SF1">
    <property type="entry name" value="CHAPERONE PROTEIN SKP"/>
    <property type="match status" value="1"/>
</dbReference>
<dbReference type="AlphaFoldDB" id="D4H334"/>
<dbReference type="PaxDb" id="522772-Dacet_2295"/>
<evidence type="ECO:0000313" key="5">
    <source>
        <dbReference type="EMBL" id="ADD69057.1"/>
    </source>
</evidence>
<dbReference type="KEGG" id="dap:Dacet_2295"/>
<dbReference type="OrthoDB" id="5294628at2"/>
<dbReference type="SUPFAM" id="SSF111384">
    <property type="entry name" value="OmpH-like"/>
    <property type="match status" value="1"/>
</dbReference>
<proteinExistence type="inferred from homology"/>
<dbReference type="HOGENOM" id="CLU_101388_3_2_0"/>
<dbReference type="GO" id="GO:0051082">
    <property type="term" value="F:unfolded protein binding"/>
    <property type="evidence" value="ECO:0007669"/>
    <property type="project" value="InterPro"/>
</dbReference>
<protein>
    <submittedName>
        <fullName evidence="5">Outer membrane chaperone Skp (OmpH)</fullName>
    </submittedName>
</protein>
<dbReference type="PANTHER" id="PTHR35089">
    <property type="entry name" value="CHAPERONE PROTEIN SKP"/>
    <property type="match status" value="1"/>
</dbReference>
<organism evidence="5 6">
    <name type="scientific">Denitrovibrio acetiphilus (strain DSM 12809 / NBRC 114555 / N2460)</name>
    <dbReference type="NCBI Taxonomy" id="522772"/>
    <lineage>
        <taxon>Bacteria</taxon>
        <taxon>Pseudomonadati</taxon>
        <taxon>Deferribacterota</taxon>
        <taxon>Deferribacteres</taxon>
        <taxon>Deferribacterales</taxon>
        <taxon>Geovibrionaceae</taxon>
        <taxon>Denitrovibrio</taxon>
    </lineage>
</organism>
<feature type="coiled-coil region" evidence="3">
    <location>
        <begin position="42"/>
        <end position="113"/>
    </location>
</feature>
<feature type="signal peptide" evidence="4">
    <location>
        <begin position="1"/>
        <end position="19"/>
    </location>
</feature>
<dbReference type="InterPro" id="IPR024930">
    <property type="entry name" value="Skp_dom_sf"/>
</dbReference>
<accession>D4H334</accession>
<comment type="similarity">
    <text evidence="1">Belongs to the Skp family.</text>
</comment>
<dbReference type="Pfam" id="PF03938">
    <property type="entry name" value="OmpH"/>
    <property type="match status" value="1"/>
</dbReference>
<dbReference type="STRING" id="522772.Dacet_2295"/>
<dbReference type="RefSeq" id="WP_013011559.1">
    <property type="nucleotide sequence ID" value="NC_013943.1"/>
</dbReference>
<dbReference type="Gene3D" id="3.30.910.20">
    <property type="entry name" value="Skp domain"/>
    <property type="match status" value="1"/>
</dbReference>
<keyword evidence="6" id="KW-1185">Reference proteome</keyword>
<dbReference type="EMBL" id="CP001968">
    <property type="protein sequence ID" value="ADD69057.1"/>
    <property type="molecule type" value="Genomic_DNA"/>
</dbReference>
<keyword evidence="3" id="KW-0175">Coiled coil</keyword>
<evidence type="ECO:0000256" key="4">
    <source>
        <dbReference type="SAM" id="SignalP"/>
    </source>
</evidence>
<dbReference type="eggNOG" id="COG2825">
    <property type="taxonomic scope" value="Bacteria"/>
</dbReference>
<evidence type="ECO:0000256" key="3">
    <source>
        <dbReference type="SAM" id="Coils"/>
    </source>
</evidence>
<dbReference type="GO" id="GO:0005829">
    <property type="term" value="C:cytosol"/>
    <property type="evidence" value="ECO:0007669"/>
    <property type="project" value="TreeGrafter"/>
</dbReference>